<comment type="cofactor">
    <cofactor evidence="3">
        <name>[4Fe-4S] cluster</name>
        <dbReference type="ChEBI" id="CHEBI:49883"/>
    </cofactor>
    <text evidence="3">Binds 2 [4Fe-4S] clusters. In this family the first cluster has a non-standard and varying [4Fe-4S] binding motif CX(2)CX(2)CX(4-5)CP.</text>
</comment>
<comment type="catalytic activity">
    <reaction evidence="3">
        <text>indole-3-pyruvate + 2 oxidized [2Fe-2S]-[ferredoxin] + CoA = (indol-3-yl)acetyl-CoA + 2 reduced [2Fe-2S]-[ferredoxin] + CO2 + H(+)</text>
        <dbReference type="Rhea" id="RHEA:12645"/>
        <dbReference type="Rhea" id="RHEA-COMP:10000"/>
        <dbReference type="Rhea" id="RHEA-COMP:10001"/>
        <dbReference type="ChEBI" id="CHEBI:15378"/>
        <dbReference type="ChEBI" id="CHEBI:16526"/>
        <dbReference type="ChEBI" id="CHEBI:17640"/>
        <dbReference type="ChEBI" id="CHEBI:33737"/>
        <dbReference type="ChEBI" id="CHEBI:33738"/>
        <dbReference type="ChEBI" id="CHEBI:57271"/>
        <dbReference type="ChEBI" id="CHEBI:57287"/>
        <dbReference type="EC" id="1.2.7.8"/>
    </reaction>
</comment>
<dbReference type="AlphaFoldDB" id="A0A926NBP6"/>
<keyword evidence="2 3" id="KW-0560">Oxidoreductase</keyword>
<dbReference type="GO" id="GO:0030976">
    <property type="term" value="F:thiamine pyrophosphate binding"/>
    <property type="evidence" value="ECO:0007669"/>
    <property type="project" value="InterPro"/>
</dbReference>
<dbReference type="PANTHER" id="PTHR43710">
    <property type="entry name" value="2-HYDROXYACYL-COA LYASE"/>
    <property type="match status" value="1"/>
</dbReference>
<evidence type="ECO:0000313" key="5">
    <source>
        <dbReference type="EMBL" id="MBD1373643.1"/>
    </source>
</evidence>
<evidence type="ECO:0000259" key="4">
    <source>
        <dbReference type="Pfam" id="PF02775"/>
    </source>
</evidence>
<comment type="function">
    <text evidence="3">Catalyzes the ferredoxin-dependent oxidative decarboxylation of arylpyruvates.</text>
</comment>
<keyword evidence="3" id="KW-0004">4Fe-4S</keyword>
<dbReference type="PANTHER" id="PTHR43710:SF6">
    <property type="entry name" value="INDOLEPYRUVATE OXIDOREDUCTASE SUBUNIT IORA"/>
    <property type="match status" value="1"/>
</dbReference>
<accession>A0A926NBP6</accession>
<dbReference type="GO" id="GO:0051539">
    <property type="term" value="F:4 iron, 4 sulfur cluster binding"/>
    <property type="evidence" value="ECO:0007669"/>
    <property type="project" value="UniProtKB-UniRule"/>
</dbReference>
<dbReference type="InterPro" id="IPR011766">
    <property type="entry name" value="TPP_enzyme_TPP-bd"/>
</dbReference>
<keyword evidence="6" id="KW-1185">Reference proteome</keyword>
<reference evidence="5" key="1">
    <citation type="submission" date="2020-09" db="EMBL/GenBank/DDBJ databases">
        <title>A novel bacterium of genus Hazenella, isolated from South China Sea.</title>
        <authorList>
            <person name="Huang H."/>
            <person name="Mo K."/>
            <person name="Hu Y."/>
        </authorList>
    </citation>
    <scope>NUCLEOTIDE SEQUENCE</scope>
    <source>
        <strain evidence="5">IB182357</strain>
    </source>
</reference>
<dbReference type="EMBL" id="JACXAH010000031">
    <property type="protein sequence ID" value="MBD1373643.1"/>
    <property type="molecule type" value="Genomic_DNA"/>
</dbReference>
<feature type="domain" description="Thiamine pyrophosphate enzyme TPP-binding" evidence="4">
    <location>
        <begin position="390"/>
        <end position="510"/>
    </location>
</feature>
<keyword evidence="3" id="KW-0411">Iron-sulfur</keyword>
<dbReference type="InterPro" id="IPR029061">
    <property type="entry name" value="THDP-binding"/>
</dbReference>
<keyword evidence="3" id="KW-0408">Iron</keyword>
<dbReference type="InterPro" id="IPR045025">
    <property type="entry name" value="HACL1-like"/>
</dbReference>
<dbReference type="GO" id="GO:0046872">
    <property type="term" value="F:metal ion binding"/>
    <property type="evidence" value="ECO:0007669"/>
    <property type="project" value="UniProtKB-UniRule"/>
</dbReference>
<dbReference type="EC" id="1.2.7.8" evidence="3"/>
<name>A0A926NBP6_9BACL</name>
<gene>
    <name evidence="5" type="ORF">IC620_14950</name>
</gene>
<dbReference type="Gene3D" id="3.40.50.970">
    <property type="match status" value="2"/>
</dbReference>
<keyword evidence="1 3" id="KW-0479">Metal-binding</keyword>
<evidence type="ECO:0000256" key="1">
    <source>
        <dbReference type="ARBA" id="ARBA00022723"/>
    </source>
</evidence>
<keyword evidence="3" id="KW-0249">Electron transport</keyword>
<dbReference type="PIRSF" id="PIRSF006439">
    <property type="entry name" value="Indolepyruvate_ferr_oxidored"/>
    <property type="match status" value="1"/>
</dbReference>
<dbReference type="CDD" id="cd07034">
    <property type="entry name" value="TPP_PYR_PFOR_IOR-alpha_like"/>
    <property type="match status" value="1"/>
</dbReference>
<evidence type="ECO:0000313" key="6">
    <source>
        <dbReference type="Proteomes" id="UP000661691"/>
    </source>
</evidence>
<dbReference type="SUPFAM" id="SSF52518">
    <property type="entry name" value="Thiamin diphosphate-binding fold (THDP-binding)"/>
    <property type="match status" value="2"/>
</dbReference>
<dbReference type="InterPro" id="IPR017721">
    <property type="entry name" value="IorA"/>
</dbReference>
<evidence type="ECO:0000256" key="2">
    <source>
        <dbReference type="ARBA" id="ARBA00023002"/>
    </source>
</evidence>
<dbReference type="RefSeq" id="WP_191142646.1">
    <property type="nucleotide sequence ID" value="NZ_JACXAH010000031.1"/>
</dbReference>
<dbReference type="Pfam" id="PF02775">
    <property type="entry name" value="TPP_enzyme_C"/>
    <property type="match status" value="1"/>
</dbReference>
<organism evidence="5 6">
    <name type="scientific">Polycladospora coralii</name>
    <dbReference type="NCBI Taxonomy" id="2771432"/>
    <lineage>
        <taxon>Bacteria</taxon>
        <taxon>Bacillati</taxon>
        <taxon>Bacillota</taxon>
        <taxon>Bacilli</taxon>
        <taxon>Bacillales</taxon>
        <taxon>Thermoactinomycetaceae</taxon>
        <taxon>Polycladospora</taxon>
    </lineage>
</organism>
<evidence type="ECO:0000256" key="3">
    <source>
        <dbReference type="PIRNR" id="PIRNR006439"/>
    </source>
</evidence>
<comment type="caution">
    <text evidence="5">The sequence shown here is derived from an EMBL/GenBank/DDBJ whole genome shotgun (WGS) entry which is preliminary data.</text>
</comment>
<dbReference type="InterPro" id="IPR002880">
    <property type="entry name" value="Pyrv_Fd/Flavodoxin_OxRdtase_N"/>
</dbReference>
<dbReference type="Proteomes" id="UP000661691">
    <property type="component" value="Unassembled WGS sequence"/>
</dbReference>
<protein>
    <recommendedName>
        <fullName evidence="3">Indolepyruvate oxidoreductase subunit IorA</fullName>
        <shortName evidence="3">IOR</shortName>
        <ecNumber evidence="3">1.2.7.8</ecNumber>
    </recommendedName>
    <alternativeName>
        <fullName evidence="3">Indolepyruvate ferredoxin oxidoreductase subunit alpha</fullName>
    </alternativeName>
</protein>
<sequence>MVQVNGIEAAALGLLDAQIHSAFGVFGYPANDVGDQLLQFFDSFEWSVNEKVAFELSLGISVAGFRAGVVIKQAGMSILYDSMVNAVMHGIGGGLVILAMDDIGSVKSTVEQDSRSLAKLAGVPVFDPNTASEVRGIIPTAFELSETCSIPVVVRISSRLRLSHMQVDDSMNYKNVLHTPYRVSDEVARRLSKLGRMNHYQTYTYPRILSFLQSINVGINESRASHRVGFICSSGCHTFLEGMEMPYLRLTTVWPLPEKKIISFLKSYPYIMLLEEPGDFLETQVRVLAQQHQLKTEIYGRGNGTFAHYGPLSASRIQASSRALQEQTPLDAIQSTPQMRENKAPESYLPLTRVYQVLSQYVKRHSIPVAVDVGSSISLQYPPYDIAEWGYCLGSAISVATGLTRAGKPALAVIGDYGFIHSGIQALMEAVSQQQSVKAVIIYDGISRRTGGQSHLLHQNQAQHKNISISELVYACGVKQYEQLKVESDTSDQKIMQSIARLINIEGVAVTVFELA</sequence>
<keyword evidence="3" id="KW-0813">Transport</keyword>
<proteinExistence type="predicted"/>
<dbReference type="GO" id="GO:0043805">
    <property type="term" value="F:indolepyruvate ferredoxin oxidoreductase activity"/>
    <property type="evidence" value="ECO:0007669"/>
    <property type="project" value="UniProtKB-UniRule"/>
</dbReference>